<keyword evidence="1" id="KW-0489">Methyltransferase</keyword>
<evidence type="ECO:0000313" key="1">
    <source>
        <dbReference type="EMBL" id="RWX45743.1"/>
    </source>
</evidence>
<dbReference type="AlphaFoldDB" id="A0A3S3UAA7"/>
<reference evidence="1 2" key="1">
    <citation type="submission" date="2017-01" db="EMBL/GenBank/DDBJ databases">
        <title>The cable genome- insights into the physiology and evolution of filamentous bacteria capable of sulfide oxidation via long distance electron transfer.</title>
        <authorList>
            <person name="Schreiber L."/>
            <person name="Bjerg J.T."/>
            <person name="Boggild A."/>
            <person name="Van De Vossenberg J."/>
            <person name="Meysman F."/>
            <person name="Nielsen L.P."/>
            <person name="Schramm A."/>
            <person name="Kjeldsen K.U."/>
        </authorList>
    </citation>
    <scope>NUCLEOTIDE SEQUENCE [LARGE SCALE GENOMIC DNA]</scope>
    <source>
        <strain evidence="1">MCF</strain>
    </source>
</reference>
<evidence type="ECO:0000313" key="2">
    <source>
        <dbReference type="Proteomes" id="UP000287853"/>
    </source>
</evidence>
<accession>A0A3S3UAA7</accession>
<comment type="caution">
    <text evidence="1">The sequence shown here is derived from an EMBL/GenBank/DDBJ whole genome shotgun (WGS) entry which is preliminary data.</text>
</comment>
<proteinExistence type="predicted"/>
<protein>
    <submittedName>
        <fullName evidence="1">Type I restriction enzyme M protein</fullName>
        <ecNumber evidence="1">2.1.1.72</ecNumber>
    </submittedName>
</protein>
<keyword evidence="2" id="KW-1185">Reference proteome</keyword>
<dbReference type="Proteomes" id="UP000287853">
    <property type="component" value="Unassembled WGS sequence"/>
</dbReference>
<dbReference type="EMBL" id="MTKO01000073">
    <property type="protein sequence ID" value="RWX45743.1"/>
    <property type="molecule type" value="Genomic_DNA"/>
</dbReference>
<keyword evidence="1" id="KW-0808">Transferase</keyword>
<gene>
    <name evidence="1" type="ORF">H206_00674</name>
</gene>
<dbReference type="GO" id="GO:0009007">
    <property type="term" value="F:site-specific DNA-methyltransferase (adenine-specific) activity"/>
    <property type="evidence" value="ECO:0007669"/>
    <property type="project" value="UniProtKB-EC"/>
</dbReference>
<sequence length="188" mass="20997">MADQLGAGPHLDYHAFLEAVTAQAKEMAVKLTAKNKKFLRSDLALVDEAAEPVIRKIHKAIHKAGKGSKVKADPLHGLYERTVKGKKVVVEYEPDTNLRDSEQVPLLEEGGIAAFIEREVLPYTPGAWVDGLKTQIGYEISFTRHFYKPVPMRTLDQIKRISLPLKRKPKGCLKRLSGRRSDEGLSDV</sequence>
<dbReference type="EC" id="2.1.1.72" evidence="1"/>
<organism evidence="1 2">
    <name type="scientific">Candidatus Electrothrix aarhusensis</name>
    <dbReference type="NCBI Taxonomy" id="1859131"/>
    <lineage>
        <taxon>Bacteria</taxon>
        <taxon>Pseudomonadati</taxon>
        <taxon>Thermodesulfobacteriota</taxon>
        <taxon>Desulfobulbia</taxon>
        <taxon>Desulfobulbales</taxon>
        <taxon>Desulfobulbaceae</taxon>
        <taxon>Candidatus Electrothrix</taxon>
    </lineage>
</organism>
<name>A0A3S3UAA7_9BACT</name>
<dbReference type="GO" id="GO:0032259">
    <property type="term" value="P:methylation"/>
    <property type="evidence" value="ECO:0007669"/>
    <property type="project" value="UniProtKB-KW"/>
</dbReference>